<dbReference type="Proteomes" id="UP001239111">
    <property type="component" value="Chromosome 4"/>
</dbReference>
<sequence length="388" mass="43882">MVKCLKCPNKGHLQRKIVYCSNHDGIKCLGAYHPSCSVRAGPREDGSYKTCCPEIEANSKQENHVDVFSSDLSYSSSSGDKFSDCEEFITDSSLVPEAVNSQTILKMSDDEDMSVNELWSKMKTLINSEAEKTNKNVDFKTNEISAKIDDALTRITCLEDNMSEALNRITVLENIQHSDKLDVQEQLYHEVHERLMREKNIIILGVPESEEVGFVENYLSDLLNDENIPFCAENYRQIRFGKMTAGKSRPVKIIFNSPDYAKWCLRNKEFFSKSGVKVVNDKTPEQLNYLRALGKQLDDMKKDGRKNLTIKYIKDIPKIIESKKPSQASAQITKNQVSMTKNSSLLPQQQDSRSVNDKNERSRSNSGSSSSNSQSSMRKQSNVKGSKN</sequence>
<evidence type="ECO:0000313" key="2">
    <source>
        <dbReference type="Proteomes" id="UP001239111"/>
    </source>
</evidence>
<protein>
    <submittedName>
        <fullName evidence="1">Uncharacterized protein</fullName>
    </submittedName>
</protein>
<evidence type="ECO:0000313" key="1">
    <source>
        <dbReference type="EMBL" id="KAJ8666762.1"/>
    </source>
</evidence>
<organism evidence="1 2">
    <name type="scientific">Eretmocerus hayati</name>
    <dbReference type="NCBI Taxonomy" id="131215"/>
    <lineage>
        <taxon>Eukaryota</taxon>
        <taxon>Metazoa</taxon>
        <taxon>Ecdysozoa</taxon>
        <taxon>Arthropoda</taxon>
        <taxon>Hexapoda</taxon>
        <taxon>Insecta</taxon>
        <taxon>Pterygota</taxon>
        <taxon>Neoptera</taxon>
        <taxon>Endopterygota</taxon>
        <taxon>Hymenoptera</taxon>
        <taxon>Apocrita</taxon>
        <taxon>Proctotrupomorpha</taxon>
        <taxon>Chalcidoidea</taxon>
        <taxon>Aphelinidae</taxon>
        <taxon>Aphelininae</taxon>
        <taxon>Eretmocerus</taxon>
    </lineage>
</organism>
<reference evidence="1" key="1">
    <citation type="submission" date="2023-04" db="EMBL/GenBank/DDBJ databases">
        <title>A chromosome-level genome assembly of the parasitoid wasp Eretmocerus hayati.</title>
        <authorList>
            <person name="Zhong Y."/>
            <person name="Liu S."/>
            <person name="Liu Y."/>
        </authorList>
    </citation>
    <scope>NUCLEOTIDE SEQUENCE</scope>
    <source>
        <strain evidence="1">ZJU_SS_LIU_2023</strain>
    </source>
</reference>
<proteinExistence type="predicted"/>
<keyword evidence="2" id="KW-1185">Reference proteome</keyword>
<name>A0ACC2N8T8_9HYME</name>
<accession>A0ACC2N8T8</accession>
<dbReference type="EMBL" id="CM056744">
    <property type="protein sequence ID" value="KAJ8666762.1"/>
    <property type="molecule type" value="Genomic_DNA"/>
</dbReference>
<gene>
    <name evidence="1" type="ORF">QAD02_008424</name>
</gene>
<comment type="caution">
    <text evidence="1">The sequence shown here is derived from an EMBL/GenBank/DDBJ whole genome shotgun (WGS) entry which is preliminary data.</text>
</comment>